<comment type="catalytic activity">
    <reaction evidence="8">
        <text>6-carboxy-5,6,7,8-tetrahydropterin + H(+) = 7-carboxy-7-carbaguanine + NH4(+)</text>
        <dbReference type="Rhea" id="RHEA:27974"/>
        <dbReference type="ChEBI" id="CHEBI:15378"/>
        <dbReference type="ChEBI" id="CHEBI:28938"/>
        <dbReference type="ChEBI" id="CHEBI:61032"/>
        <dbReference type="ChEBI" id="CHEBI:61036"/>
        <dbReference type="EC" id="4.3.99.3"/>
    </reaction>
</comment>
<keyword evidence="11" id="KW-1185">Reference proteome</keyword>
<comment type="cofactor">
    <cofactor evidence="8">
        <name>[4Fe-4S] cluster</name>
        <dbReference type="ChEBI" id="CHEBI:49883"/>
    </cofactor>
    <text evidence="8">Binds 1 [4Fe-4S] cluster. The cluster is coordinated with 3 cysteines and an exchangeable S-adenosyl-L-methionine.</text>
</comment>
<comment type="cofactor">
    <cofactor evidence="8">
        <name>S-adenosyl-L-methionine</name>
        <dbReference type="ChEBI" id="CHEBI:59789"/>
    </cofactor>
    <text evidence="8">Binds 1 S-adenosyl-L-methionine per subunit.</text>
</comment>
<evidence type="ECO:0000256" key="4">
    <source>
        <dbReference type="ARBA" id="ARBA00022842"/>
    </source>
</evidence>
<dbReference type="GO" id="GO:0000287">
    <property type="term" value="F:magnesium ion binding"/>
    <property type="evidence" value="ECO:0007669"/>
    <property type="project" value="UniProtKB-UniRule"/>
</dbReference>
<evidence type="ECO:0000313" key="10">
    <source>
        <dbReference type="EMBL" id="EME55005.1"/>
    </source>
</evidence>
<dbReference type="CDD" id="cd01335">
    <property type="entry name" value="Radical_SAM"/>
    <property type="match status" value="1"/>
</dbReference>
<dbReference type="SUPFAM" id="SSF102114">
    <property type="entry name" value="Radical SAM enzymes"/>
    <property type="match status" value="1"/>
</dbReference>
<feature type="binding site" evidence="8">
    <location>
        <begin position="142"/>
        <end position="144"/>
    </location>
    <ligand>
        <name>S-adenosyl-L-methionine</name>
        <dbReference type="ChEBI" id="CHEBI:59789"/>
    </ligand>
</feature>
<evidence type="ECO:0000259" key="9">
    <source>
        <dbReference type="PROSITE" id="PS51918"/>
    </source>
</evidence>
<organism evidence="10 11">
    <name type="scientific">Amycolatopsis decaplanina DSM 44594</name>
    <dbReference type="NCBI Taxonomy" id="1284240"/>
    <lineage>
        <taxon>Bacteria</taxon>
        <taxon>Bacillati</taxon>
        <taxon>Actinomycetota</taxon>
        <taxon>Actinomycetes</taxon>
        <taxon>Pseudonocardiales</taxon>
        <taxon>Pseudonocardiaceae</taxon>
        <taxon>Amycolatopsis</taxon>
    </lineage>
</organism>
<evidence type="ECO:0000256" key="2">
    <source>
        <dbReference type="ARBA" id="ARBA00022691"/>
    </source>
</evidence>
<dbReference type="InterPro" id="IPR058240">
    <property type="entry name" value="rSAM_sf"/>
</dbReference>
<evidence type="ECO:0000256" key="3">
    <source>
        <dbReference type="ARBA" id="ARBA00022723"/>
    </source>
</evidence>
<dbReference type="SFLD" id="SFLDS00029">
    <property type="entry name" value="Radical_SAM"/>
    <property type="match status" value="1"/>
</dbReference>
<feature type="domain" description="Radical SAM core" evidence="9">
    <location>
        <begin position="31"/>
        <end position="240"/>
    </location>
</feature>
<feature type="binding site" evidence="8">
    <location>
        <position position="40"/>
    </location>
    <ligand>
        <name>substrate</name>
    </ligand>
</feature>
<keyword evidence="3 8" id="KW-0479">Metal-binding</keyword>
<keyword evidence="6 8" id="KW-0411">Iron-sulfur</keyword>
<dbReference type="HAMAP" id="MF_00917">
    <property type="entry name" value="QueE"/>
    <property type="match status" value="1"/>
</dbReference>
<dbReference type="Proteomes" id="UP000054226">
    <property type="component" value="Unassembled WGS sequence"/>
</dbReference>
<gene>
    <name evidence="8" type="primary">queE</name>
    <name evidence="10" type="ORF">H074_25892</name>
</gene>
<comment type="cofactor">
    <cofactor evidence="8">
        <name>Mg(2+)</name>
        <dbReference type="ChEBI" id="CHEBI:18420"/>
    </cofactor>
</comment>
<dbReference type="PANTHER" id="PTHR42836:SF1">
    <property type="entry name" value="7-CARBOXY-7-DEAZAGUANINE SYNTHASE"/>
    <property type="match status" value="1"/>
</dbReference>
<dbReference type="GO" id="GO:1904047">
    <property type="term" value="F:S-adenosyl-L-methionine binding"/>
    <property type="evidence" value="ECO:0007669"/>
    <property type="project" value="UniProtKB-UniRule"/>
</dbReference>
<feature type="binding site" evidence="8">
    <location>
        <position position="53"/>
    </location>
    <ligand>
        <name>Mg(2+)</name>
        <dbReference type="ChEBI" id="CHEBI:18420"/>
    </ligand>
</feature>
<protein>
    <recommendedName>
        <fullName evidence="8">7-carboxy-7-deazaguanine synthase</fullName>
        <shortName evidence="8">CDG synthase</shortName>
        <ecNumber evidence="8">4.3.99.3</ecNumber>
    </recommendedName>
    <alternativeName>
        <fullName evidence="8">Queuosine biosynthesis protein QueE</fullName>
    </alternativeName>
</protein>
<feature type="binding site" evidence="8">
    <location>
        <position position="91"/>
    </location>
    <ligand>
        <name>substrate</name>
    </ligand>
</feature>
<dbReference type="EC" id="4.3.99.3" evidence="8"/>
<feature type="binding site" evidence="8">
    <location>
        <begin position="25"/>
        <end position="27"/>
    </location>
    <ligand>
        <name>substrate</name>
    </ligand>
</feature>
<keyword evidence="2 8" id="KW-0949">S-adenosyl-L-methionine</keyword>
<dbReference type="GO" id="GO:0051539">
    <property type="term" value="F:4 iron, 4 sulfur cluster binding"/>
    <property type="evidence" value="ECO:0007669"/>
    <property type="project" value="UniProtKB-UniRule"/>
</dbReference>
<reference evidence="10 11" key="1">
    <citation type="journal article" date="2013" name="Genome Announc.">
        <title>Draft Genome Sequence of Amycolatopsis decaplanina Strain DSM 44594T.</title>
        <authorList>
            <person name="Kaur N."/>
            <person name="Kumar S."/>
            <person name="Bala M."/>
            <person name="Raghava G.P."/>
            <person name="Mayilraj S."/>
        </authorList>
    </citation>
    <scope>NUCLEOTIDE SEQUENCE [LARGE SCALE GENOMIC DNA]</scope>
    <source>
        <strain evidence="10 11">DSM 44594</strain>
    </source>
</reference>
<feature type="binding site" evidence="8">
    <location>
        <position position="93"/>
    </location>
    <ligand>
        <name>S-adenosyl-L-methionine</name>
        <dbReference type="ChEBI" id="CHEBI:59789"/>
    </ligand>
</feature>
<keyword evidence="1 8" id="KW-0004">4Fe-4S</keyword>
<dbReference type="GO" id="GO:0016840">
    <property type="term" value="F:carbon-nitrogen lyase activity"/>
    <property type="evidence" value="ECO:0007669"/>
    <property type="project" value="UniProtKB-UniRule"/>
</dbReference>
<feature type="binding site" evidence="8">
    <location>
        <position position="51"/>
    </location>
    <ligand>
        <name>[4Fe-4S] cluster</name>
        <dbReference type="ChEBI" id="CHEBI:49883"/>
        <note>4Fe-4S-S-AdoMet</note>
    </ligand>
</feature>
<proteinExistence type="inferred from homology"/>
<evidence type="ECO:0000256" key="6">
    <source>
        <dbReference type="ARBA" id="ARBA00023014"/>
    </source>
</evidence>
<dbReference type="Gene3D" id="3.20.20.70">
    <property type="entry name" value="Aldolase class I"/>
    <property type="match status" value="1"/>
</dbReference>
<dbReference type="InterPro" id="IPR024924">
    <property type="entry name" value="7-CO-7-deazaguanine_synth-like"/>
</dbReference>
<comment type="caution">
    <text evidence="8">Lacks conserved residue(s) required for the propagation of feature annotation.</text>
</comment>
<comment type="function">
    <text evidence="8">Catalyzes the complex heterocyclic radical-mediated conversion of 6-carboxy-5,6,7,8-tetrahydropterin (CPH4) to 7-carboxy-7-deazaguanine (CDG), a step common to the biosynthetic pathways of all 7-deazapurine-containing compounds.</text>
</comment>
<dbReference type="InterPro" id="IPR013785">
    <property type="entry name" value="Aldolase_TIM"/>
</dbReference>
<dbReference type="InterPro" id="IPR007197">
    <property type="entry name" value="rSAM"/>
</dbReference>
<dbReference type="Pfam" id="PF04055">
    <property type="entry name" value="Radical_SAM"/>
    <property type="match status" value="1"/>
</dbReference>
<sequence length="244" mass="26968">MVPMIPKQATGVESLVVSEIFGPTFQGEGVSTGRHASFVRLGGCDLHCSWCDSPYTWDSSRFDLRAELARRPVADILQDVDERGAALTVLTGGEPLLHQRQRGWGTLLRGLTTRGRELEIETNGTKAPDPETVENTHRFTVSPKLAHSGDPQEMRVRPNALKAFVDSGKASFKFVVASVHDLPEVDLLVTTVGIPPERVWIMPEGTGSDVILARSQELADSILQRGYNFSSRLHVLLWADERKR</sequence>
<evidence type="ECO:0000256" key="7">
    <source>
        <dbReference type="ARBA" id="ARBA00023239"/>
    </source>
</evidence>
<feature type="binding site" evidence="8">
    <location>
        <position position="44"/>
    </location>
    <ligand>
        <name>[4Fe-4S] cluster</name>
        <dbReference type="ChEBI" id="CHEBI:49883"/>
        <note>4Fe-4S-S-AdoMet</note>
    </ligand>
</feature>
<comment type="caution">
    <text evidence="10">The sequence shown here is derived from an EMBL/GenBank/DDBJ whole genome shotgun (WGS) entry which is preliminary data.</text>
</comment>
<accession>M2Y0E8</accession>
<evidence type="ECO:0000313" key="11">
    <source>
        <dbReference type="Proteomes" id="UP000054226"/>
    </source>
</evidence>
<keyword evidence="5 8" id="KW-0408">Iron</keyword>
<keyword evidence="7 8" id="KW-0456">Lyase</keyword>
<name>M2Y0E8_9PSEU</name>
<comment type="pathway">
    <text evidence="8">Purine metabolism; 7-cyano-7-deazaguanine biosynthesis.</text>
</comment>
<keyword evidence="8" id="KW-0671">Queuosine biosynthesis</keyword>
<evidence type="ECO:0000256" key="1">
    <source>
        <dbReference type="ARBA" id="ARBA00022485"/>
    </source>
</evidence>
<feature type="binding site" evidence="8">
    <location>
        <begin position="50"/>
        <end position="52"/>
    </location>
    <ligand>
        <name>S-adenosyl-L-methionine</name>
        <dbReference type="ChEBI" id="CHEBI:59789"/>
    </ligand>
</feature>
<dbReference type="PIRSF" id="PIRSF000370">
    <property type="entry name" value="QueE"/>
    <property type="match status" value="1"/>
</dbReference>
<keyword evidence="4 8" id="KW-0460">Magnesium</keyword>
<dbReference type="EMBL" id="AOHO01000068">
    <property type="protein sequence ID" value="EME55005.1"/>
    <property type="molecule type" value="Genomic_DNA"/>
</dbReference>
<dbReference type="PROSITE" id="PS51918">
    <property type="entry name" value="RADICAL_SAM"/>
    <property type="match status" value="1"/>
</dbReference>
<dbReference type="PANTHER" id="PTHR42836">
    <property type="entry name" value="7-CARBOXY-7-DEAZAGUANINE SYNTHASE"/>
    <property type="match status" value="1"/>
</dbReference>
<feature type="binding site" evidence="8">
    <location>
        <position position="48"/>
    </location>
    <ligand>
        <name>[4Fe-4S] cluster</name>
        <dbReference type="ChEBI" id="CHEBI:49883"/>
        <note>4Fe-4S-S-AdoMet</note>
    </ligand>
</feature>
<evidence type="ECO:0000256" key="8">
    <source>
        <dbReference type="HAMAP-Rule" id="MF_00917"/>
    </source>
</evidence>
<dbReference type="UniPathway" id="UPA00391"/>
<dbReference type="PATRIC" id="fig|1284240.4.peg.5262"/>
<comment type="subunit">
    <text evidence="8">Homodimer.</text>
</comment>
<dbReference type="GO" id="GO:0008616">
    <property type="term" value="P:tRNA queuosine(34) biosynthetic process"/>
    <property type="evidence" value="ECO:0007669"/>
    <property type="project" value="UniProtKB-UniRule"/>
</dbReference>
<comment type="similarity">
    <text evidence="8">Belongs to the radical SAM superfamily. 7-carboxy-7-deazaguanine synthase family.</text>
</comment>
<evidence type="ECO:0000256" key="5">
    <source>
        <dbReference type="ARBA" id="ARBA00023004"/>
    </source>
</evidence>
<dbReference type="AlphaFoldDB" id="M2Y0E8"/>